<evidence type="ECO:0000259" key="1">
    <source>
        <dbReference type="Pfam" id="PF26571"/>
    </source>
</evidence>
<evidence type="ECO:0000313" key="2">
    <source>
        <dbReference type="EMBL" id="GAA2123000.1"/>
    </source>
</evidence>
<dbReference type="Pfam" id="PF26571">
    <property type="entry name" value="VldE"/>
    <property type="match status" value="1"/>
</dbReference>
<protein>
    <recommendedName>
        <fullName evidence="1">ARB-07466-like C-terminal domain-containing protein</fullName>
    </recommendedName>
</protein>
<proteinExistence type="predicted"/>
<organism evidence="2 3">
    <name type="scientific">Nocardioides bigeumensis</name>
    <dbReference type="NCBI Taxonomy" id="433657"/>
    <lineage>
        <taxon>Bacteria</taxon>
        <taxon>Bacillati</taxon>
        <taxon>Actinomycetota</taxon>
        <taxon>Actinomycetes</taxon>
        <taxon>Propionibacteriales</taxon>
        <taxon>Nocardioidaceae</taxon>
        <taxon>Nocardioides</taxon>
    </lineage>
</organism>
<gene>
    <name evidence="2" type="ORF">GCM10009843_18450</name>
</gene>
<sequence>MAHHRHKRDTNARRMPKAAHVAGPLAVLVTVPAVALGVMAADPATGDFVRPESSLTAATLSSQTSLELRDLDRRAPLSRSGSRAAVEEDSVLRGAEYILAEQSAFDRRQAQAVTRKAIAKADTKLWTTAPLNLWSDPSTKADKVGEVKAGEKVLVTGRRALDRVEIVWEQKSRWVTEGYLSDEEPIAGIGGVCANGSAVSSGVSSNVVAVHDAVCAAFPSITTYGTLRGGGGDHPLGRAVDIMVSGSMGWDVANFVRAHYAELGVSYVIYSQHIWSVERGGEGWRPMSDRGSSTANHYDHVHVSTF</sequence>
<name>A0ABP5JUL7_9ACTN</name>
<dbReference type="EMBL" id="BAAAQQ010000011">
    <property type="protein sequence ID" value="GAA2123000.1"/>
    <property type="molecule type" value="Genomic_DNA"/>
</dbReference>
<accession>A0ABP5JUL7</accession>
<dbReference type="RefSeq" id="WP_344303410.1">
    <property type="nucleotide sequence ID" value="NZ_BAAAQQ010000011.1"/>
</dbReference>
<evidence type="ECO:0000313" key="3">
    <source>
        <dbReference type="Proteomes" id="UP001500575"/>
    </source>
</evidence>
<comment type="caution">
    <text evidence="2">The sequence shown here is derived from an EMBL/GenBank/DDBJ whole genome shotgun (WGS) entry which is preliminary data.</text>
</comment>
<dbReference type="InterPro" id="IPR058593">
    <property type="entry name" value="ARB_07466-like_C"/>
</dbReference>
<feature type="domain" description="ARB-07466-like C-terminal" evidence="1">
    <location>
        <begin position="201"/>
        <end position="298"/>
    </location>
</feature>
<reference evidence="3" key="1">
    <citation type="journal article" date="2019" name="Int. J. Syst. Evol. Microbiol.">
        <title>The Global Catalogue of Microorganisms (GCM) 10K type strain sequencing project: providing services to taxonomists for standard genome sequencing and annotation.</title>
        <authorList>
            <consortium name="The Broad Institute Genomics Platform"/>
            <consortium name="The Broad Institute Genome Sequencing Center for Infectious Disease"/>
            <person name="Wu L."/>
            <person name="Ma J."/>
        </authorList>
    </citation>
    <scope>NUCLEOTIDE SEQUENCE [LARGE SCALE GENOMIC DNA]</scope>
    <source>
        <strain evidence="3">JCM 16021</strain>
    </source>
</reference>
<keyword evidence="3" id="KW-1185">Reference proteome</keyword>
<dbReference type="Proteomes" id="UP001500575">
    <property type="component" value="Unassembled WGS sequence"/>
</dbReference>